<name>A0A8S5PVI9_9CAUD</name>
<dbReference type="InterPro" id="IPR029063">
    <property type="entry name" value="SAM-dependent_MTases_sf"/>
</dbReference>
<protein>
    <recommendedName>
        <fullName evidence="2">Methyltransferase domain-containing protein</fullName>
    </recommendedName>
</protein>
<evidence type="ECO:0000313" key="1">
    <source>
        <dbReference type="EMBL" id="DAE10914.1"/>
    </source>
</evidence>
<accession>A0A8S5PVI9</accession>
<dbReference type="EMBL" id="BK015522">
    <property type="protein sequence ID" value="DAE10914.1"/>
    <property type="molecule type" value="Genomic_DNA"/>
</dbReference>
<reference evidence="1" key="1">
    <citation type="journal article" date="2021" name="Proc. Natl. Acad. Sci. U.S.A.">
        <title>A Catalog of Tens of Thousands of Viruses from Human Metagenomes Reveals Hidden Associations with Chronic Diseases.</title>
        <authorList>
            <person name="Tisza M.J."/>
            <person name="Buck C.B."/>
        </authorList>
    </citation>
    <scope>NUCLEOTIDE SEQUENCE</scope>
    <source>
        <strain evidence="1">Ctg0K17</strain>
    </source>
</reference>
<dbReference type="SUPFAM" id="SSF53335">
    <property type="entry name" value="S-adenosyl-L-methionine-dependent methyltransferases"/>
    <property type="match status" value="1"/>
</dbReference>
<sequence>MLIDEMLEYCKNDYSNKNRACTDCNHPCECPGDCSVCLYQIHYKHSDPGARHSYNCRFLSDYYVCKYSFKYTSEIIYALHQNEVSYLQDKSKLNVLSIGCGPCTDLFALDCLSNAHEYNFDKLKYIGVDLLKDTWERLHNEIKGYSPNDSEIITGFAYNNINNVIPILIDKEFKADLIIMNYLLSDFHKYGGEISVLDFLNKLVYYIVNVCPDTAIVINDINLASSLGGGRDYFDTLYRKLSHSGFRCCQLHFKNSVRGNQYNYGGQYFSNDLLFDPRFVNKYHSFAPYESCASAQIIIYKE</sequence>
<organism evidence="1">
    <name type="scientific">Siphoviridae sp. ctg0K17</name>
    <dbReference type="NCBI Taxonomy" id="2825600"/>
    <lineage>
        <taxon>Viruses</taxon>
        <taxon>Duplodnaviria</taxon>
        <taxon>Heunggongvirae</taxon>
        <taxon>Uroviricota</taxon>
        <taxon>Caudoviricetes</taxon>
    </lineage>
</organism>
<proteinExistence type="predicted"/>
<evidence type="ECO:0008006" key="2">
    <source>
        <dbReference type="Google" id="ProtNLM"/>
    </source>
</evidence>